<keyword evidence="3" id="KW-1185">Reference proteome</keyword>
<evidence type="ECO:0000256" key="1">
    <source>
        <dbReference type="SAM" id="MobiDB-lite"/>
    </source>
</evidence>
<gene>
    <name evidence="2" type="ORF">ACFYY5_32420</name>
</gene>
<evidence type="ECO:0000313" key="2">
    <source>
        <dbReference type="EMBL" id="MFF4027562.1"/>
    </source>
</evidence>
<dbReference type="RefSeq" id="WP_195021890.1">
    <property type="nucleotide sequence ID" value="NZ_JADLPS010000001.1"/>
</dbReference>
<accession>A0ABW6TP41</accession>
<organism evidence="2 3">
    <name type="scientific">Nocardia elegans</name>
    <dbReference type="NCBI Taxonomy" id="300029"/>
    <lineage>
        <taxon>Bacteria</taxon>
        <taxon>Bacillati</taxon>
        <taxon>Actinomycetota</taxon>
        <taxon>Actinomycetes</taxon>
        <taxon>Mycobacteriales</taxon>
        <taxon>Nocardiaceae</taxon>
        <taxon>Nocardia</taxon>
    </lineage>
</organism>
<feature type="region of interest" description="Disordered" evidence="1">
    <location>
        <begin position="1"/>
        <end position="26"/>
    </location>
</feature>
<proteinExistence type="predicted"/>
<name>A0ABW6TP41_9NOCA</name>
<feature type="region of interest" description="Disordered" evidence="1">
    <location>
        <begin position="117"/>
        <end position="143"/>
    </location>
</feature>
<dbReference type="Proteomes" id="UP001602089">
    <property type="component" value="Unassembled WGS sequence"/>
</dbReference>
<dbReference type="EMBL" id="JBIATK010000015">
    <property type="protein sequence ID" value="MFF4027562.1"/>
    <property type="molecule type" value="Genomic_DNA"/>
</dbReference>
<reference evidence="2 3" key="1">
    <citation type="submission" date="2024-10" db="EMBL/GenBank/DDBJ databases">
        <title>The Natural Products Discovery Center: Release of the First 8490 Sequenced Strains for Exploring Actinobacteria Biosynthetic Diversity.</title>
        <authorList>
            <person name="Kalkreuter E."/>
            <person name="Kautsar S.A."/>
            <person name="Yang D."/>
            <person name="Bader C.D."/>
            <person name="Teijaro C.N."/>
            <person name="Fluegel L."/>
            <person name="Davis C.M."/>
            <person name="Simpson J.R."/>
            <person name="Lauterbach L."/>
            <person name="Steele A.D."/>
            <person name="Gui C."/>
            <person name="Meng S."/>
            <person name="Li G."/>
            <person name="Viehrig K."/>
            <person name="Ye F."/>
            <person name="Su P."/>
            <person name="Kiefer A.F."/>
            <person name="Nichols A."/>
            <person name="Cepeda A.J."/>
            <person name="Yan W."/>
            <person name="Fan B."/>
            <person name="Jiang Y."/>
            <person name="Adhikari A."/>
            <person name="Zheng C.-J."/>
            <person name="Schuster L."/>
            <person name="Cowan T.M."/>
            <person name="Smanski M.J."/>
            <person name="Chevrette M.G."/>
            <person name="De Carvalho L.P.S."/>
            <person name="Shen B."/>
        </authorList>
    </citation>
    <scope>NUCLEOTIDE SEQUENCE [LARGE SCALE GENOMIC DNA]</scope>
    <source>
        <strain evidence="2 3">NPDC001867</strain>
    </source>
</reference>
<evidence type="ECO:0000313" key="3">
    <source>
        <dbReference type="Proteomes" id="UP001602089"/>
    </source>
</evidence>
<protein>
    <submittedName>
        <fullName evidence="2">Uncharacterized protein</fullName>
    </submittedName>
</protein>
<sequence>MHETFPAQHLNDLNPDEQAPTGQGDEEEFNELEYEPETWKSWSVGRFVIAASNNMKTGMVLQTGGREGGGKYTVSASFSPQDVKALFDLLSEHRDAFETGAAEGLAPLVERGMHVEERRGDPIPRNLHAKPNPDAYGEDDAAV</sequence>
<comment type="caution">
    <text evidence="2">The sequence shown here is derived from an EMBL/GenBank/DDBJ whole genome shotgun (WGS) entry which is preliminary data.</text>
</comment>